<reference evidence="1 2" key="1">
    <citation type="submission" date="2023-08" db="EMBL/GenBank/DDBJ databases">
        <authorList>
            <person name="Girao M."/>
            <person name="Carvalho M.F."/>
        </authorList>
    </citation>
    <scope>NUCLEOTIDE SEQUENCE [LARGE SCALE GENOMIC DNA]</scope>
    <source>
        <strain evidence="1 2">CT-R113</strain>
    </source>
</reference>
<gene>
    <name evidence="1" type="ORF">Q8791_17035</name>
</gene>
<evidence type="ECO:0000313" key="2">
    <source>
        <dbReference type="Proteomes" id="UP001356095"/>
    </source>
</evidence>
<keyword evidence="2" id="KW-1185">Reference proteome</keyword>
<accession>A0ABU7K9K8</accession>
<evidence type="ECO:0008006" key="3">
    <source>
        <dbReference type="Google" id="ProtNLM"/>
    </source>
</evidence>
<evidence type="ECO:0000313" key="1">
    <source>
        <dbReference type="EMBL" id="MEE2038925.1"/>
    </source>
</evidence>
<name>A0ABU7K9K8_9ACTN</name>
<proteinExistence type="predicted"/>
<dbReference type="EMBL" id="JAUZMY010000016">
    <property type="protein sequence ID" value="MEE2038925.1"/>
    <property type="molecule type" value="Genomic_DNA"/>
</dbReference>
<dbReference type="RefSeq" id="WP_330092698.1">
    <property type="nucleotide sequence ID" value="NZ_JAUZMY010000016.1"/>
</dbReference>
<organism evidence="1 2">
    <name type="scientific">Nocardiopsis codii</name>
    <dbReference type="NCBI Taxonomy" id="3065942"/>
    <lineage>
        <taxon>Bacteria</taxon>
        <taxon>Bacillati</taxon>
        <taxon>Actinomycetota</taxon>
        <taxon>Actinomycetes</taxon>
        <taxon>Streptosporangiales</taxon>
        <taxon>Nocardiopsidaceae</taxon>
        <taxon>Nocardiopsis</taxon>
    </lineage>
</organism>
<sequence>MSTSMPYISPIEVTVEQVSYLRHLGPGSLLIWIEPTGRVQVLPPTGELGGHRMIIASGCALDGLTEMAEEDGRHCDDATLASDLSDIANDWLCDWAQVRAMTPMLTPIRRRLDRQGIYPAASVEFRHDGTCLPTITDTYARPDGKAGVRVTVPLGYAEPVQFHTRTTTDHSTVIDHELQLDYMSTTAEHNEALIAATVAACLTLGNV</sequence>
<protein>
    <recommendedName>
        <fullName evidence="3">DUF1828 domain-containing protein</fullName>
    </recommendedName>
</protein>
<dbReference type="Proteomes" id="UP001356095">
    <property type="component" value="Unassembled WGS sequence"/>
</dbReference>
<comment type="caution">
    <text evidence="1">The sequence shown here is derived from an EMBL/GenBank/DDBJ whole genome shotgun (WGS) entry which is preliminary data.</text>
</comment>